<comment type="caution">
    <text evidence="3">The sequence shown here is derived from an EMBL/GenBank/DDBJ whole genome shotgun (WGS) entry which is preliminary data.</text>
</comment>
<dbReference type="PANTHER" id="PTHR47186">
    <property type="entry name" value="LEUCINE-RICH REPEAT-CONTAINING PROTEIN 57"/>
    <property type="match status" value="1"/>
</dbReference>
<evidence type="ECO:0000256" key="1">
    <source>
        <dbReference type="SAM" id="MobiDB-lite"/>
    </source>
</evidence>
<proteinExistence type="predicted"/>
<evidence type="ECO:0000313" key="4">
    <source>
        <dbReference type="Proteomes" id="UP000604825"/>
    </source>
</evidence>
<feature type="compositionally biased region" description="Low complexity" evidence="1">
    <location>
        <begin position="1"/>
        <end position="30"/>
    </location>
</feature>
<dbReference type="AlphaFoldDB" id="A0A811RA21"/>
<gene>
    <name evidence="3" type="ORF">NCGR_LOCUS50073</name>
</gene>
<dbReference type="InterPro" id="IPR056789">
    <property type="entry name" value="LRR_R13L1-DRL21"/>
</dbReference>
<name>A0A811RA21_9POAL</name>
<dbReference type="OrthoDB" id="1164832at2759"/>
<feature type="domain" description="R13L1/DRL21-like LRR repeat region" evidence="2">
    <location>
        <begin position="42"/>
        <end position="161"/>
    </location>
</feature>
<evidence type="ECO:0000313" key="3">
    <source>
        <dbReference type="EMBL" id="CAD6266768.1"/>
    </source>
</evidence>
<feature type="region of interest" description="Disordered" evidence="1">
    <location>
        <begin position="1"/>
        <end position="37"/>
    </location>
</feature>
<accession>A0A811RA21</accession>
<organism evidence="3 4">
    <name type="scientific">Miscanthus lutarioriparius</name>
    <dbReference type="NCBI Taxonomy" id="422564"/>
    <lineage>
        <taxon>Eukaryota</taxon>
        <taxon>Viridiplantae</taxon>
        <taxon>Streptophyta</taxon>
        <taxon>Embryophyta</taxon>
        <taxon>Tracheophyta</taxon>
        <taxon>Spermatophyta</taxon>
        <taxon>Magnoliopsida</taxon>
        <taxon>Liliopsida</taxon>
        <taxon>Poales</taxon>
        <taxon>Poaceae</taxon>
        <taxon>PACMAD clade</taxon>
        <taxon>Panicoideae</taxon>
        <taxon>Andropogonodae</taxon>
        <taxon>Andropogoneae</taxon>
        <taxon>Saccharinae</taxon>
        <taxon>Miscanthus</taxon>
    </lineage>
</organism>
<dbReference type="Pfam" id="PF25019">
    <property type="entry name" value="LRR_R13L1-DRL21"/>
    <property type="match status" value="1"/>
</dbReference>
<reference evidence="3" key="1">
    <citation type="submission" date="2020-10" db="EMBL/GenBank/DDBJ databases">
        <authorList>
            <person name="Han B."/>
            <person name="Lu T."/>
            <person name="Zhao Q."/>
            <person name="Huang X."/>
            <person name="Zhao Y."/>
        </authorList>
    </citation>
    <scope>NUCLEOTIDE SEQUENCE</scope>
</reference>
<evidence type="ECO:0000259" key="2">
    <source>
        <dbReference type="Pfam" id="PF25019"/>
    </source>
</evidence>
<sequence>MASLLRLPSPLSPSKPLLRPRLLPARPSASESRGQARYESVKLQGSLTICNIEKVGGTTELEELKLVHLQHLNRLILGWDENQSDRDPKKEQDVIECLKPHNNLQEVCIRGHGGHTYPTWLCSDRSAKNLECLCLKGVAWKSLPSIAGPIFQNLKRLELVNISTLNKWSADSPFSKLESCHLLAFTNLREIEEYEISKCPHVPLNHLQLLNSLMSLRISHCSNVLWPTEARNDSPFEFLVERLRIFDCGATVKELTDLISYFPNLSTLELRRCDNKQAGGVEEIEAAAGGQLPLPLQLKELLQNQSSLRSLSIWDCPMLLSSSSLPSFYCPFPTSLQSLQLGGVKDAMLTLSRLTNLTRLVLTDRGGLSQHRN</sequence>
<dbReference type="PANTHER" id="PTHR47186:SF36">
    <property type="entry name" value="NB-ARC DOMAIN-CONTAINING PROTEIN"/>
    <property type="match status" value="1"/>
</dbReference>
<dbReference type="SUPFAM" id="SSF52047">
    <property type="entry name" value="RNI-like"/>
    <property type="match status" value="1"/>
</dbReference>
<dbReference type="Proteomes" id="UP000604825">
    <property type="component" value="Unassembled WGS sequence"/>
</dbReference>
<dbReference type="InterPro" id="IPR032675">
    <property type="entry name" value="LRR_dom_sf"/>
</dbReference>
<keyword evidence="4" id="KW-1185">Reference proteome</keyword>
<dbReference type="Gene3D" id="3.80.10.10">
    <property type="entry name" value="Ribonuclease Inhibitor"/>
    <property type="match status" value="2"/>
</dbReference>
<protein>
    <recommendedName>
        <fullName evidence="2">R13L1/DRL21-like LRR repeat region domain-containing protein</fullName>
    </recommendedName>
</protein>
<dbReference type="EMBL" id="CAJGYO010000014">
    <property type="protein sequence ID" value="CAD6266768.1"/>
    <property type="molecule type" value="Genomic_DNA"/>
</dbReference>